<sequence length="257" mass="28339">MHKTAVWLLGFMAFSGASAQERLVYDFESKTPKPQLSNAEYGLVSRLANTAFKQAAWYKIFGDEYSPLSGTSCPEFRVMGKAKGSFTQQKTEQIAYLYNCFHGGMSAAQGIVIAQNGKATAHYTFAGQMFNLYSVRDINRNGYSELALEGSYGDGGGGAALELGIAEFKPQRRYLAYFGIDTNMTVYAQKLDYSQNAPCPFPTWQGRNIWVTPGATPQFRSQLLGGGCDGETVTWRSDKRVPLTVRPLPTDWNPGPL</sequence>
<feature type="chain" id="PRO_5019343015" description="DUF1176 domain-containing protein" evidence="1">
    <location>
        <begin position="20"/>
        <end position="257"/>
    </location>
</feature>
<evidence type="ECO:0000313" key="2">
    <source>
        <dbReference type="EMBL" id="RTR22358.1"/>
    </source>
</evidence>
<dbReference type="AlphaFoldDB" id="A0A431VJK4"/>
<dbReference type="RefSeq" id="WP_126353400.1">
    <property type="nucleotide sequence ID" value="NZ_CP086380.1"/>
</dbReference>
<accession>A0A431VJK4</accession>
<protein>
    <recommendedName>
        <fullName evidence="4">DUF1176 domain-containing protein</fullName>
    </recommendedName>
</protein>
<keyword evidence="3" id="KW-1185">Reference proteome</keyword>
<dbReference type="EMBL" id="RXPE01000045">
    <property type="protein sequence ID" value="RTR22358.1"/>
    <property type="molecule type" value="Genomic_DNA"/>
</dbReference>
<name>A0A431VJK4_9DEIO</name>
<feature type="signal peptide" evidence="1">
    <location>
        <begin position="1"/>
        <end position="19"/>
    </location>
</feature>
<proteinExistence type="predicted"/>
<evidence type="ECO:0000256" key="1">
    <source>
        <dbReference type="SAM" id="SignalP"/>
    </source>
</evidence>
<dbReference type="OrthoDB" id="61727at2"/>
<dbReference type="Proteomes" id="UP000277766">
    <property type="component" value="Unassembled WGS sequence"/>
</dbReference>
<evidence type="ECO:0000313" key="3">
    <source>
        <dbReference type="Proteomes" id="UP000277766"/>
    </source>
</evidence>
<comment type="caution">
    <text evidence="2">The sequence shown here is derived from an EMBL/GenBank/DDBJ whole genome shotgun (WGS) entry which is preliminary data.</text>
</comment>
<organism evidence="2 3">
    <name type="scientific">Deinococcus radiophilus</name>
    <dbReference type="NCBI Taxonomy" id="32062"/>
    <lineage>
        <taxon>Bacteria</taxon>
        <taxon>Thermotogati</taxon>
        <taxon>Deinococcota</taxon>
        <taxon>Deinococci</taxon>
        <taxon>Deinococcales</taxon>
        <taxon>Deinococcaceae</taxon>
        <taxon>Deinococcus</taxon>
    </lineage>
</organism>
<gene>
    <name evidence="2" type="ORF">EJ104_12770</name>
</gene>
<reference evidence="2 3" key="1">
    <citation type="submission" date="2018-12" db="EMBL/GenBank/DDBJ databases">
        <title>Deinococcus radiophilus ATCC 27603 genome sequencing and assembly.</title>
        <authorList>
            <person name="Maclea K.S."/>
            <person name="Maynard C.R."/>
        </authorList>
    </citation>
    <scope>NUCLEOTIDE SEQUENCE [LARGE SCALE GENOMIC DNA]</scope>
    <source>
        <strain evidence="2 3">ATCC 27603</strain>
    </source>
</reference>
<keyword evidence="1" id="KW-0732">Signal</keyword>
<evidence type="ECO:0008006" key="4">
    <source>
        <dbReference type="Google" id="ProtNLM"/>
    </source>
</evidence>